<accession>A0AAW5K3H7</accession>
<keyword evidence="1" id="KW-1133">Transmembrane helix</keyword>
<dbReference type="AlphaFoldDB" id="A0AAW5K3H7"/>
<evidence type="ECO:0008006" key="4">
    <source>
        <dbReference type="Google" id="ProtNLM"/>
    </source>
</evidence>
<dbReference type="InterPro" id="IPR038728">
    <property type="entry name" value="YkvI-like"/>
</dbReference>
<dbReference type="PANTHER" id="PTHR37814">
    <property type="entry name" value="CONSERVED MEMBRANE PROTEIN"/>
    <property type="match status" value="1"/>
</dbReference>
<organism evidence="2 3">
    <name type="scientific">Cloacibacillus evryensis</name>
    <dbReference type="NCBI Taxonomy" id="508460"/>
    <lineage>
        <taxon>Bacteria</taxon>
        <taxon>Thermotogati</taxon>
        <taxon>Synergistota</taxon>
        <taxon>Synergistia</taxon>
        <taxon>Synergistales</taxon>
        <taxon>Synergistaceae</taxon>
        <taxon>Cloacibacillus</taxon>
    </lineage>
</organism>
<keyword evidence="3" id="KW-1185">Reference proteome</keyword>
<protein>
    <recommendedName>
        <fullName evidence="4">Membrane protein YkvI</fullName>
    </recommendedName>
</protein>
<feature type="transmembrane region" description="Helical" evidence="1">
    <location>
        <begin position="335"/>
        <end position="353"/>
    </location>
</feature>
<gene>
    <name evidence="2" type="ORF">NE630_04495</name>
</gene>
<dbReference type="PANTHER" id="PTHR37814:SF1">
    <property type="entry name" value="MEMBRANE PROTEIN"/>
    <property type="match status" value="1"/>
</dbReference>
<feature type="transmembrane region" description="Helical" evidence="1">
    <location>
        <begin position="273"/>
        <end position="297"/>
    </location>
</feature>
<feature type="transmembrane region" description="Helical" evidence="1">
    <location>
        <begin position="237"/>
        <end position="261"/>
    </location>
</feature>
<feature type="transmembrane region" description="Helical" evidence="1">
    <location>
        <begin position="153"/>
        <end position="176"/>
    </location>
</feature>
<feature type="transmembrane region" description="Helical" evidence="1">
    <location>
        <begin position="309"/>
        <end position="329"/>
    </location>
</feature>
<feature type="transmembrane region" description="Helical" evidence="1">
    <location>
        <begin position="44"/>
        <end position="65"/>
    </location>
</feature>
<evidence type="ECO:0000256" key="1">
    <source>
        <dbReference type="SAM" id="Phobius"/>
    </source>
</evidence>
<feature type="transmembrane region" description="Helical" evidence="1">
    <location>
        <begin position="89"/>
        <end position="111"/>
    </location>
</feature>
<keyword evidence="1" id="KW-0472">Membrane</keyword>
<sequence>MNSSKTNWSQAFKFMGAVLAFAIGSGFASGQELLQYFTAYGYESILVGIVFLTIFIYSNYCFAIAGHREKFTKGSQVFNYYCGPYLGKVFDYFSVLFCYMSFIVMVAGAASTLQQQYGIPLALGGVILTVLACTTVVFGLNSIVNIISKIGPVLVTVALLIGLYSFFTALAGGDIVKGAELVSSGEVKVMKASTNWFMAGASYGGFCLLWFAGFMAQLGSENDMKELMIGQAMSGTFNITACVILGFALLGNIANVAALQIPNLYLATKIWPPISYGFALIIFAAIYTTACPLLWTASSRFTAEGSPSFKIFTAALAAVGCVVALTIPFNILLNYIYVINGYGGFLLLILMFIKDMRLRFAAK</sequence>
<proteinExistence type="predicted"/>
<evidence type="ECO:0000313" key="2">
    <source>
        <dbReference type="EMBL" id="MCQ4813685.1"/>
    </source>
</evidence>
<feature type="transmembrane region" description="Helical" evidence="1">
    <location>
        <begin position="196"/>
        <end position="216"/>
    </location>
</feature>
<dbReference type="Proteomes" id="UP001205919">
    <property type="component" value="Unassembled WGS sequence"/>
</dbReference>
<keyword evidence="1" id="KW-0812">Transmembrane</keyword>
<dbReference type="EMBL" id="JANFYT010000007">
    <property type="protein sequence ID" value="MCQ4813685.1"/>
    <property type="molecule type" value="Genomic_DNA"/>
</dbReference>
<reference evidence="2 3" key="1">
    <citation type="submission" date="2022-06" db="EMBL/GenBank/DDBJ databases">
        <title>Isolation of gut microbiota from human fecal samples.</title>
        <authorList>
            <person name="Pamer E.G."/>
            <person name="Barat B."/>
            <person name="Waligurski E."/>
            <person name="Medina S."/>
            <person name="Paddock L."/>
            <person name="Mostad J."/>
        </authorList>
    </citation>
    <scope>NUCLEOTIDE SEQUENCE [LARGE SCALE GENOMIC DNA]</scope>
    <source>
        <strain evidence="2 3">DFI.9.90</strain>
    </source>
</reference>
<evidence type="ECO:0000313" key="3">
    <source>
        <dbReference type="Proteomes" id="UP001205919"/>
    </source>
</evidence>
<name>A0AAW5K3H7_9BACT</name>
<feature type="transmembrane region" description="Helical" evidence="1">
    <location>
        <begin position="117"/>
        <end position="141"/>
    </location>
</feature>
<dbReference type="RefSeq" id="WP_008708537.1">
    <property type="nucleotide sequence ID" value="NZ_CABKQM010000001.1"/>
</dbReference>
<comment type="caution">
    <text evidence="2">The sequence shown here is derived from an EMBL/GenBank/DDBJ whole genome shotgun (WGS) entry which is preliminary data.</text>
</comment>